<dbReference type="GO" id="GO:0015485">
    <property type="term" value="F:cholesterol binding"/>
    <property type="evidence" value="ECO:0007669"/>
    <property type="project" value="TreeGrafter"/>
</dbReference>
<keyword evidence="4" id="KW-0256">Endoplasmic reticulum</keyword>
<keyword evidence="4" id="KW-0812">Transmembrane</keyword>
<comment type="function">
    <text evidence="4">Mediates the endoplasmic reticulum-associated degradation (ERAD) of inositol 1,4,5-trisphosphate receptors (IP3Rs). Involved in regulation of cellular cholesterol homeostasis by regulation the SREBP signaling pathway.</text>
</comment>
<dbReference type="GO" id="GO:0008203">
    <property type="term" value="P:cholesterol metabolic process"/>
    <property type="evidence" value="ECO:0007669"/>
    <property type="project" value="UniProtKB-UniRule"/>
</dbReference>
<feature type="region of interest" description="Disordered" evidence="5">
    <location>
        <begin position="263"/>
        <end position="282"/>
    </location>
</feature>
<keyword evidence="7" id="KW-1185">Reference proteome</keyword>
<dbReference type="GO" id="GO:0031625">
    <property type="term" value="F:ubiquitin protein ligase binding"/>
    <property type="evidence" value="ECO:0007669"/>
    <property type="project" value="InterPro"/>
</dbReference>
<accession>A0A091DCL3</accession>
<evidence type="ECO:0000256" key="2">
    <source>
        <dbReference type="ARBA" id="ARBA00008164"/>
    </source>
</evidence>
<keyword evidence="3" id="KW-0472">Membrane</keyword>
<comment type="subcellular location">
    <subcellularLocation>
        <location evidence="4">Endoplasmic reticulum membrane</location>
        <topology evidence="4">Single-pass type II membrane protein</topology>
    </subcellularLocation>
    <subcellularLocation>
        <location evidence="1">Membrane</location>
        <topology evidence="1">Single-pass membrane protein</topology>
    </subcellularLocation>
</comment>
<dbReference type="InterPro" id="IPR033294">
    <property type="entry name" value="Erlin1/2"/>
</dbReference>
<keyword evidence="4" id="KW-0443">Lipid metabolism</keyword>
<dbReference type="PANTHER" id="PTHR15351:SF4">
    <property type="entry name" value="ERLIN-2"/>
    <property type="match status" value="1"/>
</dbReference>
<dbReference type="GO" id="GO:0032933">
    <property type="term" value="P:SREBP signaling pathway"/>
    <property type="evidence" value="ECO:0007669"/>
    <property type="project" value="TreeGrafter"/>
</dbReference>
<dbReference type="PANTHER" id="PTHR15351">
    <property type="entry name" value="ERLIN (ER LIPID RAFT ASSOCIATED PROTEIN) HOMOLOG"/>
    <property type="match status" value="1"/>
</dbReference>
<sequence>MEKLKKQNTTQKKERAMCTFPLAHGSWLKGRENRIYRDKVKAEDPIGCQEETTVEKTITSDTVLQPAVSADHTSDKVKNVPCGTSGGVMFYLEKIEVLIQFCNVHTLEEVYIKLFDQIDESFKLALQQDLTSMALGLVMQAGRVTKHNIPKAIPRNCELMESEKMRLLIAAQKQKVVEKEALIEAQKLVQVAEITCGQKVMEKEAEKRISEIEDAAFLAQECYTDLKIAEANKLKLAAEYVQLMKYIQGHCFQTARFTSAKTSPTHVPGLQGWPGQAVRGAG</sequence>
<comment type="similarity">
    <text evidence="2 4">Belongs to the band 7/mec-2 family.</text>
</comment>
<gene>
    <name evidence="6" type="ORF">H920_08716</name>
</gene>
<dbReference type="AlphaFoldDB" id="A0A091DCL3"/>
<evidence type="ECO:0000256" key="4">
    <source>
        <dbReference type="RuleBase" id="RU369041"/>
    </source>
</evidence>
<evidence type="ECO:0000313" key="7">
    <source>
        <dbReference type="Proteomes" id="UP000028990"/>
    </source>
</evidence>
<keyword evidence="4" id="KW-0735">Signal-anchor</keyword>
<dbReference type="EMBL" id="KN122548">
    <property type="protein sequence ID" value="KFO29884.1"/>
    <property type="molecule type" value="Genomic_DNA"/>
</dbReference>
<evidence type="ECO:0000313" key="6">
    <source>
        <dbReference type="EMBL" id="KFO29884.1"/>
    </source>
</evidence>
<protein>
    <recommendedName>
        <fullName evidence="4">Erlin</fullName>
        <shortName evidence="4">SPFH domain-containing protein</shortName>
    </recommendedName>
    <alternativeName>
        <fullName evidence="4">Endoplasmic reticulum lipid raft-associated protein</fullName>
    </alternativeName>
    <alternativeName>
        <fullName evidence="4">Stomatin-prohibitin-flotillin-HflC/K domain-containing protein</fullName>
    </alternativeName>
</protein>
<keyword evidence="4" id="KW-0325">Glycoprotein</keyword>
<keyword evidence="4" id="KW-1207">Sterol metabolism</keyword>
<reference evidence="6 7" key="1">
    <citation type="submission" date="2013-11" db="EMBL/GenBank/DDBJ databases">
        <title>The Damaraland mole rat (Fukomys damarensis) genome and evolution of African mole rats.</title>
        <authorList>
            <person name="Gladyshev V.N."/>
            <person name="Fang X."/>
        </authorList>
    </citation>
    <scope>NUCLEOTIDE SEQUENCE [LARGE SCALE GENOMIC DNA]</scope>
    <source>
        <tissue evidence="6">Liver</tissue>
    </source>
</reference>
<organism evidence="6 7">
    <name type="scientific">Fukomys damarensis</name>
    <name type="common">Damaraland mole rat</name>
    <name type="synonym">Cryptomys damarensis</name>
    <dbReference type="NCBI Taxonomy" id="885580"/>
    <lineage>
        <taxon>Eukaryota</taxon>
        <taxon>Metazoa</taxon>
        <taxon>Chordata</taxon>
        <taxon>Craniata</taxon>
        <taxon>Vertebrata</taxon>
        <taxon>Euteleostomi</taxon>
        <taxon>Mammalia</taxon>
        <taxon>Eutheria</taxon>
        <taxon>Euarchontoglires</taxon>
        <taxon>Glires</taxon>
        <taxon>Rodentia</taxon>
        <taxon>Hystricomorpha</taxon>
        <taxon>Bathyergidae</taxon>
        <taxon>Fukomys</taxon>
    </lineage>
</organism>
<dbReference type="Proteomes" id="UP000028990">
    <property type="component" value="Unassembled WGS sequence"/>
</dbReference>
<dbReference type="GO" id="GO:0005789">
    <property type="term" value="C:endoplasmic reticulum membrane"/>
    <property type="evidence" value="ECO:0007669"/>
    <property type="project" value="UniProtKB-SubCell"/>
</dbReference>
<keyword evidence="4" id="KW-0753">Steroid metabolism</keyword>
<evidence type="ECO:0000256" key="5">
    <source>
        <dbReference type="SAM" id="MobiDB-lite"/>
    </source>
</evidence>
<evidence type="ECO:0000256" key="3">
    <source>
        <dbReference type="ARBA" id="ARBA00023136"/>
    </source>
</evidence>
<keyword evidence="4" id="KW-0153">Cholesterol metabolism</keyword>
<proteinExistence type="inferred from homology"/>
<name>A0A091DCL3_FUKDA</name>
<evidence type="ECO:0000256" key="1">
    <source>
        <dbReference type="ARBA" id="ARBA00004167"/>
    </source>
</evidence>